<dbReference type="RefSeq" id="WP_014798842.1">
    <property type="nucleotide sequence ID" value="NC_018018.1"/>
</dbReference>
<comment type="subcellular location">
    <subcellularLocation>
        <location evidence="1">Endomembrane system</location>
        <topology evidence="1">Multi-pass membrane protein</topology>
    </subcellularLocation>
</comment>
<dbReference type="Pfam" id="PF06803">
    <property type="entry name" value="DUF1232"/>
    <property type="match status" value="1"/>
</dbReference>
<reference evidence="8" key="1">
    <citation type="submission" date="2012-06" db="EMBL/GenBank/DDBJ databases">
        <title>The complete genome of Flexibacter litoralis DSM 6794.</title>
        <authorList>
            <person name="Lucas S."/>
            <person name="Copeland A."/>
            <person name="Lapidus A."/>
            <person name="Glavina del Rio T."/>
            <person name="Dalin E."/>
            <person name="Tice H."/>
            <person name="Bruce D."/>
            <person name="Goodwin L."/>
            <person name="Pitluck S."/>
            <person name="Peters L."/>
            <person name="Ovchinnikova G."/>
            <person name="Lu M."/>
            <person name="Kyrpides N."/>
            <person name="Mavromatis K."/>
            <person name="Ivanova N."/>
            <person name="Brettin T."/>
            <person name="Detter J.C."/>
            <person name="Han C."/>
            <person name="Larimer F."/>
            <person name="Land M."/>
            <person name="Hauser L."/>
            <person name="Markowitz V."/>
            <person name="Cheng J.-F."/>
            <person name="Hugenholtz P."/>
            <person name="Woyke T."/>
            <person name="Wu D."/>
            <person name="Spring S."/>
            <person name="Lang E."/>
            <person name="Kopitz M."/>
            <person name="Brambilla E."/>
            <person name="Klenk H.-P."/>
            <person name="Eisen J.A."/>
        </authorList>
    </citation>
    <scope>NUCLEOTIDE SEQUENCE [LARGE SCALE GENOMIC DNA]</scope>
    <source>
        <strain evidence="8">ATCC 23117 / DSM 6794 / NBRC 15988 / NCIMB 1366 / Sio-4</strain>
    </source>
</reference>
<keyword evidence="4" id="KW-0472">Membrane</keyword>
<keyword evidence="2" id="KW-0812">Transmembrane</keyword>
<dbReference type="STRING" id="880071.Fleli_3070"/>
<dbReference type="KEGG" id="fli:Fleli_3070"/>
<gene>
    <name evidence="7" type="ordered locus">Fleli_3070</name>
</gene>
<dbReference type="GO" id="GO:0012505">
    <property type="term" value="C:endomembrane system"/>
    <property type="evidence" value="ECO:0007669"/>
    <property type="project" value="UniProtKB-SubCell"/>
</dbReference>
<evidence type="ECO:0000256" key="3">
    <source>
        <dbReference type="ARBA" id="ARBA00022989"/>
    </source>
</evidence>
<dbReference type="eggNOG" id="COG3339">
    <property type="taxonomic scope" value="Bacteria"/>
</dbReference>
<sequence length="162" mass="18558">MENSTFQDAPNEFKTENNPNEDTSDAIKQSKFYKKAATQAIKVAADKNKVLSLVSKAFLYFQKNEGNRPIGEEIKEKFNTLLRLVRALYKKEYSLFPWSSLLKTIAVLIYLVSPIDALPDFIPVVGFIDDFALISWVITSLNTDILNFENWEKEQNTPQLTD</sequence>
<dbReference type="Proteomes" id="UP000006054">
    <property type="component" value="Chromosome"/>
</dbReference>
<dbReference type="AlphaFoldDB" id="I4AN75"/>
<evidence type="ECO:0000259" key="6">
    <source>
        <dbReference type="Pfam" id="PF06803"/>
    </source>
</evidence>
<name>I4AN75_BERLS</name>
<dbReference type="OrthoDB" id="9800034at2"/>
<evidence type="ECO:0000256" key="1">
    <source>
        <dbReference type="ARBA" id="ARBA00004127"/>
    </source>
</evidence>
<organism evidence="7 8">
    <name type="scientific">Bernardetia litoralis (strain ATCC 23117 / DSM 6794 / NBRC 15988 / NCIMB 1366 / Fx l1 / Sio-4)</name>
    <name type="common">Flexibacter litoralis</name>
    <dbReference type="NCBI Taxonomy" id="880071"/>
    <lineage>
        <taxon>Bacteria</taxon>
        <taxon>Pseudomonadati</taxon>
        <taxon>Bacteroidota</taxon>
        <taxon>Cytophagia</taxon>
        <taxon>Cytophagales</taxon>
        <taxon>Bernardetiaceae</taxon>
        <taxon>Bernardetia</taxon>
    </lineage>
</organism>
<evidence type="ECO:0000256" key="5">
    <source>
        <dbReference type="SAM" id="MobiDB-lite"/>
    </source>
</evidence>
<dbReference type="HOGENOM" id="CLU_110199_0_1_10"/>
<dbReference type="InterPro" id="IPR010652">
    <property type="entry name" value="DUF1232"/>
</dbReference>
<evidence type="ECO:0000313" key="8">
    <source>
        <dbReference type="Proteomes" id="UP000006054"/>
    </source>
</evidence>
<keyword evidence="8" id="KW-1185">Reference proteome</keyword>
<feature type="domain" description="DUF1232" evidence="6">
    <location>
        <begin position="104"/>
        <end position="136"/>
    </location>
</feature>
<evidence type="ECO:0000256" key="4">
    <source>
        <dbReference type="ARBA" id="ARBA00023136"/>
    </source>
</evidence>
<feature type="region of interest" description="Disordered" evidence="5">
    <location>
        <begin position="1"/>
        <end position="25"/>
    </location>
</feature>
<accession>I4AN75</accession>
<evidence type="ECO:0000313" key="7">
    <source>
        <dbReference type="EMBL" id="AFM05410.1"/>
    </source>
</evidence>
<dbReference type="EMBL" id="CP003345">
    <property type="protein sequence ID" value="AFM05410.1"/>
    <property type="molecule type" value="Genomic_DNA"/>
</dbReference>
<proteinExistence type="predicted"/>
<protein>
    <recommendedName>
        <fullName evidence="6">DUF1232 domain-containing protein</fullName>
    </recommendedName>
</protein>
<evidence type="ECO:0000256" key="2">
    <source>
        <dbReference type="ARBA" id="ARBA00022692"/>
    </source>
</evidence>
<keyword evidence="3" id="KW-1133">Transmembrane helix</keyword>